<evidence type="ECO:0000256" key="1">
    <source>
        <dbReference type="ARBA" id="ARBA00001353"/>
    </source>
</evidence>
<dbReference type="Gene3D" id="3.30.1130.10">
    <property type="match status" value="1"/>
</dbReference>
<evidence type="ECO:0000313" key="11">
    <source>
        <dbReference type="Proteomes" id="UP000003288"/>
    </source>
</evidence>
<evidence type="ECO:0000256" key="3">
    <source>
        <dbReference type="ARBA" id="ARBA00005708"/>
    </source>
</evidence>
<reference evidence="10 12" key="2">
    <citation type="submission" date="2019-05" db="EMBL/GenBank/DDBJ databases">
        <title>A comparative analysis of the Nautiliaceae.</title>
        <authorList>
            <person name="Grosche A."/>
            <person name="Smedile F."/>
            <person name="Vetriani C."/>
        </authorList>
    </citation>
    <scope>NUCLEOTIDE SEQUENCE [LARGE SCALE GENOMIC DNA]</scope>
    <source>
        <strain evidence="10 12">TB-2</strain>
    </source>
</reference>
<comment type="similarity">
    <text evidence="3">Belongs to the DHNA family.</text>
</comment>
<name>A0AAI9AHD2_9BACT</name>
<dbReference type="SMART" id="SM00905">
    <property type="entry name" value="FolB"/>
    <property type="match status" value="1"/>
</dbReference>
<dbReference type="GO" id="GO:0005737">
    <property type="term" value="C:cytoplasm"/>
    <property type="evidence" value="ECO:0007669"/>
    <property type="project" value="TreeGrafter"/>
</dbReference>
<accession>A0AAI9AHD2</accession>
<dbReference type="InterPro" id="IPR043133">
    <property type="entry name" value="GTP-CH-I_C/QueF"/>
</dbReference>
<keyword evidence="5" id="KW-0289">Folate biosynthesis</keyword>
<sequence length="114" mass="13262">MKVFDTKYTIVIDDLSFRAILGLLENERKEEQLVVVCAKIGYEDKKEYVDYAKVCDIIQNTIIEGKFKLIEDAIDEVESKLKESFPQMKALYLKIRKPEILKNALAGVEILRKY</sequence>
<evidence type="ECO:0000259" key="8">
    <source>
        <dbReference type="SMART" id="SM00905"/>
    </source>
</evidence>
<evidence type="ECO:0000256" key="2">
    <source>
        <dbReference type="ARBA" id="ARBA00005013"/>
    </source>
</evidence>
<dbReference type="Proteomes" id="UP000306825">
    <property type="component" value="Chromosome"/>
</dbReference>
<dbReference type="AlphaFoldDB" id="A0AAI9AHD2"/>
<comment type="pathway">
    <text evidence="2">Cofactor biosynthesis; tetrahydrofolate biosynthesis; 2-amino-4-hydroxy-6-hydroxymethyl-7,8-dihydropteridine diphosphate from 7,8-dihydroneopterin triphosphate: step 3/4.</text>
</comment>
<dbReference type="InterPro" id="IPR006156">
    <property type="entry name" value="Dihydroneopterin_aldolase"/>
</dbReference>
<dbReference type="PANTHER" id="PTHR42844">
    <property type="entry name" value="DIHYDRONEOPTERIN ALDOLASE 1-RELATED"/>
    <property type="match status" value="1"/>
</dbReference>
<dbReference type="NCBIfam" id="TIGR00526">
    <property type="entry name" value="folB_dom"/>
    <property type="match status" value="1"/>
</dbReference>
<dbReference type="PANTHER" id="PTHR42844:SF1">
    <property type="entry name" value="DIHYDRONEOPTERIN ALDOLASE 1-RELATED"/>
    <property type="match status" value="1"/>
</dbReference>
<dbReference type="GO" id="GO:0046656">
    <property type="term" value="P:folic acid biosynthetic process"/>
    <property type="evidence" value="ECO:0007669"/>
    <property type="project" value="UniProtKB-KW"/>
</dbReference>
<dbReference type="SUPFAM" id="SSF55620">
    <property type="entry name" value="Tetrahydrobiopterin biosynthesis enzymes-like"/>
    <property type="match status" value="1"/>
</dbReference>
<dbReference type="InterPro" id="IPR006157">
    <property type="entry name" value="FolB_dom"/>
</dbReference>
<proteinExistence type="inferred from homology"/>
<comment type="catalytic activity">
    <reaction evidence="1">
        <text>7,8-dihydroneopterin = 6-hydroxymethyl-7,8-dihydropterin + glycolaldehyde</text>
        <dbReference type="Rhea" id="RHEA:10540"/>
        <dbReference type="ChEBI" id="CHEBI:17001"/>
        <dbReference type="ChEBI" id="CHEBI:17071"/>
        <dbReference type="ChEBI" id="CHEBI:44841"/>
        <dbReference type="EC" id="4.1.2.25"/>
    </reaction>
</comment>
<evidence type="ECO:0000256" key="5">
    <source>
        <dbReference type="ARBA" id="ARBA00022909"/>
    </source>
</evidence>
<dbReference type="EMBL" id="ABCJ01000005">
    <property type="protein sequence ID" value="EDM23535.1"/>
    <property type="molecule type" value="Genomic_DNA"/>
</dbReference>
<dbReference type="RefSeq" id="WP_007474759.1">
    <property type="nucleotide sequence ID" value="NZ_ABCJ01000005.1"/>
</dbReference>
<evidence type="ECO:0000313" key="12">
    <source>
        <dbReference type="Proteomes" id="UP000306825"/>
    </source>
</evidence>
<evidence type="ECO:0000256" key="4">
    <source>
        <dbReference type="ARBA" id="ARBA00013043"/>
    </source>
</evidence>
<evidence type="ECO:0000256" key="6">
    <source>
        <dbReference type="ARBA" id="ARBA00023239"/>
    </source>
</evidence>
<protein>
    <recommendedName>
        <fullName evidence="4">dihydroneopterin aldolase</fullName>
        <ecNumber evidence="4">4.1.2.25</ecNumber>
    </recommendedName>
    <alternativeName>
        <fullName evidence="7">7,8-dihydroneopterin aldolase</fullName>
    </alternativeName>
</protein>
<dbReference type="EC" id="4.1.2.25" evidence="4"/>
<dbReference type="EMBL" id="CP040463">
    <property type="protein sequence ID" value="QCT94106.1"/>
    <property type="molecule type" value="Genomic_DNA"/>
</dbReference>
<organism evidence="9 11">
    <name type="scientific">Caminibacter mediatlanticus TB-2</name>
    <dbReference type="NCBI Taxonomy" id="391592"/>
    <lineage>
        <taxon>Bacteria</taxon>
        <taxon>Pseudomonadati</taxon>
        <taxon>Campylobacterota</taxon>
        <taxon>Epsilonproteobacteria</taxon>
        <taxon>Nautiliales</taxon>
        <taxon>Nautiliaceae</taxon>
        <taxon>Caminibacter</taxon>
    </lineage>
</organism>
<feature type="domain" description="Dihydroneopterin aldolase/epimerase" evidence="8">
    <location>
        <begin position="10"/>
        <end position="112"/>
    </location>
</feature>
<keyword evidence="6" id="KW-0456">Lyase</keyword>
<reference evidence="9 11" key="1">
    <citation type="journal article" date="2011" name="Stand. Genomic Sci.">
        <title>Draft genome sequence of Caminibacter mediatlanticus strain TB-2, an epsilonproteobacterium isolated from a deep-sea hydrothermal vent.</title>
        <authorList>
            <person name="Giovannelli D."/>
            <person name="Ferriera S."/>
            <person name="Johnson J."/>
            <person name="Kravitz S."/>
            <person name="Perez-Rodriguez I."/>
            <person name="Ricci J."/>
            <person name="O'Brien C."/>
            <person name="Voordeckers J.W."/>
            <person name="Bini E."/>
            <person name="Vetriani C."/>
        </authorList>
    </citation>
    <scope>NUCLEOTIDE SEQUENCE [LARGE SCALE GENOMIC DNA]</scope>
    <source>
        <strain evidence="9 11">TB-2</strain>
    </source>
</reference>
<dbReference type="Proteomes" id="UP000003288">
    <property type="component" value="Unassembled WGS sequence"/>
</dbReference>
<evidence type="ECO:0000313" key="9">
    <source>
        <dbReference type="EMBL" id="EDM23535.1"/>
    </source>
</evidence>
<dbReference type="Pfam" id="PF02152">
    <property type="entry name" value="FolB"/>
    <property type="match status" value="1"/>
</dbReference>
<evidence type="ECO:0000313" key="10">
    <source>
        <dbReference type="EMBL" id="QCT94106.1"/>
    </source>
</evidence>
<dbReference type="GO" id="GO:0004150">
    <property type="term" value="F:dihydroneopterin aldolase activity"/>
    <property type="evidence" value="ECO:0007669"/>
    <property type="project" value="UniProtKB-EC"/>
</dbReference>
<evidence type="ECO:0000256" key="7">
    <source>
        <dbReference type="ARBA" id="ARBA00032903"/>
    </source>
</evidence>
<gene>
    <name evidence="9" type="ORF">CMTB2_08367</name>
    <name evidence="10" type="ORF">FE773_02620</name>
</gene>
<keyword evidence="12" id="KW-1185">Reference proteome</keyword>